<feature type="zinc finger region" description="C3H1-type" evidence="8">
    <location>
        <begin position="307"/>
        <end position="335"/>
    </location>
</feature>
<evidence type="ECO:0000256" key="8">
    <source>
        <dbReference type="PROSITE-ProRule" id="PRU00723"/>
    </source>
</evidence>
<dbReference type="InterPro" id="IPR000571">
    <property type="entry name" value="Znf_CCCH"/>
</dbReference>
<evidence type="ECO:0000256" key="6">
    <source>
        <dbReference type="ARBA" id="ARBA00022771"/>
    </source>
</evidence>
<dbReference type="GO" id="GO:0008270">
    <property type="term" value="F:zinc ion binding"/>
    <property type="evidence" value="ECO:0007669"/>
    <property type="project" value="UniProtKB-KW"/>
</dbReference>
<feature type="zinc finger region" description="C3H1-type" evidence="8">
    <location>
        <begin position="101"/>
        <end position="130"/>
    </location>
</feature>
<dbReference type="InterPro" id="IPR045234">
    <property type="entry name" value="Unkempt-like"/>
</dbReference>
<feature type="domain" description="C3H1-type" evidence="11">
    <location>
        <begin position="307"/>
        <end position="335"/>
    </location>
</feature>
<feature type="zinc finger region" description="C3H1-type" evidence="8">
    <location>
        <begin position="265"/>
        <end position="299"/>
    </location>
</feature>
<keyword evidence="6 8" id="KW-0863">Zinc-finger</keyword>
<dbReference type="GO" id="GO:0005737">
    <property type="term" value="C:cytoplasm"/>
    <property type="evidence" value="ECO:0007669"/>
    <property type="project" value="UniProtKB-SubCell"/>
</dbReference>
<dbReference type="EMBL" id="JAWQEG010003640">
    <property type="protein sequence ID" value="KAK3865218.1"/>
    <property type="molecule type" value="Genomic_DNA"/>
</dbReference>
<dbReference type="InterPro" id="IPR040594">
    <property type="entry name" value="UNK_Znf_1"/>
</dbReference>
<evidence type="ECO:0000256" key="5">
    <source>
        <dbReference type="ARBA" id="ARBA00022737"/>
    </source>
</evidence>
<dbReference type="SUPFAM" id="SSF90229">
    <property type="entry name" value="CCCH zinc finger"/>
    <property type="match status" value="1"/>
</dbReference>
<dbReference type="Pfam" id="PF25427">
    <property type="entry name" value="zf-CCCH_UNK"/>
    <property type="match status" value="1"/>
</dbReference>
<dbReference type="Pfam" id="PF23035">
    <property type="entry name" value="zf-CCCH_UNK-like_4th"/>
    <property type="match status" value="1"/>
</dbReference>
<reference evidence="13" key="1">
    <citation type="submission" date="2023-10" db="EMBL/GenBank/DDBJ databases">
        <title>Genome assemblies of two species of porcelain crab, Petrolisthes cinctipes and Petrolisthes manimaculis (Anomura: Porcellanidae).</title>
        <authorList>
            <person name="Angst P."/>
        </authorList>
    </citation>
    <scope>NUCLEOTIDE SEQUENCE</scope>
    <source>
        <strain evidence="13">PB745_01</strain>
        <tissue evidence="13">Gill</tissue>
    </source>
</reference>
<dbReference type="AlphaFoldDB" id="A0AAE1F262"/>
<evidence type="ECO:0000313" key="14">
    <source>
        <dbReference type="Proteomes" id="UP001286313"/>
    </source>
</evidence>
<feature type="coiled-coil region" evidence="9">
    <location>
        <begin position="707"/>
        <end position="755"/>
    </location>
</feature>
<keyword evidence="14" id="KW-1185">Reference proteome</keyword>
<dbReference type="PROSITE" id="PS50103">
    <property type="entry name" value="ZF_C3H1"/>
    <property type="match status" value="4"/>
</dbReference>
<organism evidence="13 14">
    <name type="scientific">Petrolisthes cinctipes</name>
    <name type="common">Flat porcelain crab</name>
    <dbReference type="NCBI Taxonomy" id="88211"/>
    <lineage>
        <taxon>Eukaryota</taxon>
        <taxon>Metazoa</taxon>
        <taxon>Ecdysozoa</taxon>
        <taxon>Arthropoda</taxon>
        <taxon>Crustacea</taxon>
        <taxon>Multicrustacea</taxon>
        <taxon>Malacostraca</taxon>
        <taxon>Eumalacostraca</taxon>
        <taxon>Eucarida</taxon>
        <taxon>Decapoda</taxon>
        <taxon>Pleocyemata</taxon>
        <taxon>Anomura</taxon>
        <taxon>Galatheoidea</taxon>
        <taxon>Porcellanidae</taxon>
        <taxon>Petrolisthes</taxon>
    </lineage>
</organism>
<keyword evidence="9" id="KW-0175">Coiled coil</keyword>
<feature type="domain" description="C3H1-type" evidence="11">
    <location>
        <begin position="265"/>
        <end position="299"/>
    </location>
</feature>
<keyword evidence="3" id="KW-0963">Cytoplasm</keyword>
<comment type="subcellular location">
    <subcellularLocation>
        <location evidence="1">Cytoplasm</location>
    </subcellularLocation>
</comment>
<dbReference type="Pfam" id="PF23261">
    <property type="entry name" value="zf-CCCH_11"/>
    <property type="match status" value="1"/>
</dbReference>
<accession>A0AAE1F262</accession>
<evidence type="ECO:0000256" key="9">
    <source>
        <dbReference type="SAM" id="Coils"/>
    </source>
</evidence>
<comment type="similarity">
    <text evidence="2">Belongs to the unkempt family.</text>
</comment>
<evidence type="ECO:0000256" key="1">
    <source>
        <dbReference type="ARBA" id="ARBA00004496"/>
    </source>
</evidence>
<proteinExistence type="inferred from homology"/>
<gene>
    <name evidence="13" type="ORF">Pcinc_029152</name>
    <name evidence="12" type="ORF">Pcinc_033910</name>
</gene>
<dbReference type="InterPro" id="IPR057296">
    <property type="entry name" value="UNK_Znf_5"/>
</dbReference>
<keyword evidence="7 8" id="KW-0862">Zinc</keyword>
<feature type="region of interest" description="Disordered" evidence="10">
    <location>
        <begin position="656"/>
        <end position="682"/>
    </location>
</feature>
<evidence type="ECO:0000256" key="10">
    <source>
        <dbReference type="SAM" id="MobiDB-lite"/>
    </source>
</evidence>
<keyword evidence="5" id="KW-0677">Repeat</keyword>
<sequence>MVSSLPAERGGTIEAPPPCVEYVRSLTKTNKMKSQDSKALWATQTEKPIHYTYLKEFRVEQCTLFLQHKCTQHRPYTCFHWHFLNQRRRRPIRRRDGTFNYSPDAYCNKFDENTGICPDGDECPYLHRTAGDTERRYHLRYYKTGMCVHDTDSRGMCVKNGPHCAFAHGLEDVRWGGLGPPVYDLRELQVLDMMEHEGVNGSGPNNLDKERNMVNDDPKWQDTSYVLANYKTEQCKRPPRLCRQGYACPQYHNSRDRRRSPKKCKYRSTACPNVKHGDEWGEPGNCDNGDSCQYCHTRTEQQFHPEIYKSTKCNDIQQNGYCPRGAFCAFAHLDQEMMQVRETAANENCSGTSLADILQSALPADSTSSTSTSAILTSSQSCKTTNSIVHSVNNLDSVFGNGLNHGIQQPLAPIGSKPRHYSGNTLLGPADSLCLSGSGGGLAGGVGGGLIGSYQRAPGSEREEGLKKQLAAIDSDPSLDPQERSKRKHSLFLASVMSPMPSVPSSLPASVASLVGSSLPSSLSSTVSPLAPPFYPTSDTVESVVGSALEDLNLDEPLNIAASLDRELEAESNSISNSISTGLASSGLLGSSAPVNIPGTSFHDRSAGGLLTNPSPSTSSPAFPHSFLQSALHRENSLDQVAGVFLGTNNGVGGKSSGGGGGLFDLSNMSPHSRNPPALPNPLSQSPLVAPFNPAVIPNNGVTASEIQRLREELATNRAKLASWEEGIAQARTACEAWRREADDANRKYKLAEQTKEEFVVKVATQQKEMEELRAGRLGPYLRTLHSHADLPTLPLHTLKAIQAQLRQDLETVEKVINNYGSKSEQWPVSTNAW</sequence>
<evidence type="ECO:0000313" key="13">
    <source>
        <dbReference type="EMBL" id="KAK3865218.1"/>
    </source>
</evidence>
<dbReference type="Pfam" id="PF00642">
    <property type="entry name" value="zf-CCCH"/>
    <property type="match status" value="1"/>
</dbReference>
<evidence type="ECO:0000256" key="2">
    <source>
        <dbReference type="ARBA" id="ARBA00008808"/>
    </source>
</evidence>
<feature type="domain" description="C3H1-type" evidence="11">
    <location>
        <begin position="101"/>
        <end position="130"/>
    </location>
</feature>
<dbReference type="Gene3D" id="4.10.1000.10">
    <property type="entry name" value="Zinc finger, CCCH-type"/>
    <property type="match status" value="1"/>
</dbReference>
<dbReference type="InterPro" id="IPR057295">
    <property type="entry name" value="UNK_Znf_4"/>
</dbReference>
<evidence type="ECO:0000256" key="7">
    <source>
        <dbReference type="ARBA" id="ARBA00022833"/>
    </source>
</evidence>
<feature type="domain" description="C3H1-type" evidence="11">
    <location>
        <begin position="141"/>
        <end position="171"/>
    </location>
</feature>
<comment type="caution">
    <text evidence="13">The sequence shown here is derived from an EMBL/GenBank/DDBJ whole genome shotgun (WGS) entry which is preliminary data.</text>
</comment>
<evidence type="ECO:0000256" key="3">
    <source>
        <dbReference type="ARBA" id="ARBA00022490"/>
    </source>
</evidence>
<evidence type="ECO:0000313" key="12">
    <source>
        <dbReference type="EMBL" id="KAK3859999.1"/>
    </source>
</evidence>
<dbReference type="Proteomes" id="UP001286313">
    <property type="component" value="Unassembled WGS sequence"/>
</dbReference>
<keyword evidence="4 8" id="KW-0479">Metal-binding</keyword>
<dbReference type="InterPro" id="IPR036855">
    <property type="entry name" value="Znf_CCCH_sf"/>
</dbReference>
<feature type="zinc finger region" description="C3H1-type" evidence="8">
    <location>
        <begin position="141"/>
        <end position="171"/>
    </location>
</feature>
<dbReference type="EMBL" id="JAWQEG010004843">
    <property type="protein sequence ID" value="KAK3859999.1"/>
    <property type="molecule type" value="Genomic_DNA"/>
</dbReference>
<name>A0AAE1F262_PETCI</name>
<evidence type="ECO:0000256" key="4">
    <source>
        <dbReference type="ARBA" id="ARBA00022723"/>
    </source>
</evidence>
<dbReference type="SMART" id="SM00356">
    <property type="entry name" value="ZnF_C3H1"/>
    <property type="match status" value="4"/>
</dbReference>
<dbReference type="Pfam" id="PF18384">
    <property type="entry name" value="zf_CCCH_5"/>
    <property type="match status" value="1"/>
</dbReference>
<evidence type="ECO:0000259" key="11">
    <source>
        <dbReference type="PROSITE" id="PS50103"/>
    </source>
</evidence>
<protein>
    <recommendedName>
        <fullName evidence="11">C3H1-type domain-containing protein</fullName>
    </recommendedName>
</protein>
<dbReference type="PANTHER" id="PTHR14493:SF50">
    <property type="entry name" value="RING FINGER PROTEIN UNKEMPT"/>
    <property type="match status" value="1"/>
</dbReference>
<dbReference type="PANTHER" id="PTHR14493">
    <property type="entry name" value="UNKEMPT FAMILY MEMBER"/>
    <property type="match status" value="1"/>
</dbReference>